<protein>
    <recommendedName>
        <fullName evidence="11">Uridylate-specific endoribonuclease</fullName>
        <ecNumber evidence="11">4.6.1.-</ecNumber>
    </recommendedName>
</protein>
<evidence type="ECO:0000256" key="1">
    <source>
        <dbReference type="ARBA" id="ARBA00001936"/>
    </source>
</evidence>
<evidence type="ECO:0000256" key="9">
    <source>
        <dbReference type="ARBA" id="ARBA00023211"/>
    </source>
</evidence>
<feature type="transmembrane region" description="Helical" evidence="12">
    <location>
        <begin position="262"/>
        <end position="280"/>
    </location>
</feature>
<keyword evidence="11" id="KW-0732">Signal</keyword>
<dbReference type="GO" id="GO:0046872">
    <property type="term" value="F:metal ion binding"/>
    <property type="evidence" value="ECO:0007669"/>
    <property type="project" value="UniProtKB-UniRule"/>
</dbReference>
<keyword evidence="10" id="KW-0456">Lyase</keyword>
<keyword evidence="12" id="KW-0472">Membrane</keyword>
<reference evidence="14" key="1">
    <citation type="submission" date="2025-08" db="UniProtKB">
        <authorList>
            <consortium name="Ensembl"/>
        </authorList>
    </citation>
    <scope>IDENTIFICATION</scope>
</reference>
<evidence type="ECO:0000256" key="4">
    <source>
        <dbReference type="ARBA" id="ARBA00022722"/>
    </source>
</evidence>
<dbReference type="InterPro" id="IPR037227">
    <property type="entry name" value="EndoU-like"/>
</dbReference>
<dbReference type="PANTHER" id="PTHR12439:SF42">
    <property type="entry name" value="ENDORIBONUCLEASE-RELATED"/>
    <property type="match status" value="1"/>
</dbReference>
<comment type="cofactor">
    <cofactor evidence="1 11">
        <name>Mn(2+)</name>
        <dbReference type="ChEBI" id="CHEBI:29035"/>
    </cofactor>
</comment>
<keyword evidence="4 11" id="KW-0540">Nuclease</keyword>
<keyword evidence="8 11" id="KW-0694">RNA-binding</keyword>
<dbReference type="PANTHER" id="PTHR12439">
    <property type="entry name" value="PLACENTAL PROTEIN 11-RELATED"/>
    <property type="match status" value="1"/>
</dbReference>
<name>A0A669QBK7_PHACC</name>
<evidence type="ECO:0000256" key="5">
    <source>
        <dbReference type="ARBA" id="ARBA00022723"/>
    </source>
</evidence>
<comment type="catalytic activity">
    <reaction evidence="11">
        <text>ribonucleotidyl-uridine-RNA = a 5'-end dephospho-uridine-RNA + a 3'-end 2',3'-cyclophospho-ribonucleotide-RNA</text>
        <dbReference type="Rhea" id="RHEA:67792"/>
        <dbReference type="Rhea" id="RHEA-COMP:10464"/>
        <dbReference type="Rhea" id="RHEA-COMP:17354"/>
        <dbReference type="Rhea" id="RHEA-COMP:17356"/>
        <dbReference type="ChEBI" id="CHEBI:83064"/>
        <dbReference type="ChEBI" id="CHEBI:173117"/>
        <dbReference type="ChEBI" id="CHEBI:173224"/>
    </reaction>
</comment>
<evidence type="ECO:0000256" key="6">
    <source>
        <dbReference type="ARBA" id="ARBA00022759"/>
    </source>
</evidence>
<keyword evidence="5 11" id="KW-0479">Metal-binding</keyword>
<organism evidence="14 15">
    <name type="scientific">Phasianus colchicus</name>
    <name type="common">Common pheasant</name>
    <dbReference type="NCBI Taxonomy" id="9054"/>
    <lineage>
        <taxon>Eukaryota</taxon>
        <taxon>Metazoa</taxon>
        <taxon>Chordata</taxon>
        <taxon>Craniata</taxon>
        <taxon>Vertebrata</taxon>
        <taxon>Euteleostomi</taxon>
        <taxon>Archelosauria</taxon>
        <taxon>Archosauria</taxon>
        <taxon>Dinosauria</taxon>
        <taxon>Saurischia</taxon>
        <taxon>Theropoda</taxon>
        <taxon>Coelurosauria</taxon>
        <taxon>Aves</taxon>
        <taxon>Neognathae</taxon>
        <taxon>Galloanserae</taxon>
        <taxon>Galliformes</taxon>
        <taxon>Phasianidae</taxon>
        <taxon>Phasianinae</taxon>
        <taxon>Phasianus</taxon>
    </lineage>
</organism>
<feature type="transmembrane region" description="Helical" evidence="12">
    <location>
        <begin position="228"/>
        <end position="255"/>
    </location>
</feature>
<dbReference type="Proteomes" id="UP000472261">
    <property type="component" value="Unplaced"/>
</dbReference>
<keyword evidence="12" id="KW-0812">Transmembrane</keyword>
<accession>A0A669QBK7</accession>
<dbReference type="AlphaFoldDB" id="A0A669QBK7"/>
<dbReference type="GO" id="GO:0016829">
    <property type="term" value="F:lyase activity"/>
    <property type="evidence" value="ECO:0007669"/>
    <property type="project" value="UniProtKB-KW"/>
</dbReference>
<keyword evidence="15" id="KW-1185">Reference proteome</keyword>
<evidence type="ECO:0000259" key="13">
    <source>
        <dbReference type="PROSITE" id="PS51959"/>
    </source>
</evidence>
<evidence type="ECO:0000313" key="14">
    <source>
        <dbReference type="Ensembl" id="ENSPCLP00000018247.1"/>
    </source>
</evidence>
<dbReference type="SUPFAM" id="SSF142877">
    <property type="entry name" value="EndoU-like"/>
    <property type="match status" value="1"/>
</dbReference>
<evidence type="ECO:0000256" key="3">
    <source>
        <dbReference type="ARBA" id="ARBA00011245"/>
    </source>
</evidence>
<feature type="domain" description="EndoU" evidence="13">
    <location>
        <begin position="27"/>
        <end position="290"/>
    </location>
</feature>
<dbReference type="InterPro" id="IPR018998">
    <property type="entry name" value="EndoU_C"/>
</dbReference>
<dbReference type="CDD" id="cd21159">
    <property type="entry name" value="XendoU"/>
    <property type="match status" value="1"/>
</dbReference>
<feature type="signal peptide" evidence="11">
    <location>
        <begin position="1"/>
        <end position="25"/>
    </location>
</feature>
<comment type="subunit">
    <text evidence="3 11">Monomer.</text>
</comment>
<dbReference type="EC" id="4.6.1.-" evidence="11"/>
<evidence type="ECO:0000256" key="8">
    <source>
        <dbReference type="ARBA" id="ARBA00022884"/>
    </source>
</evidence>
<dbReference type="Pfam" id="PF09412">
    <property type="entry name" value="XendoU"/>
    <property type="match status" value="1"/>
</dbReference>
<evidence type="ECO:0000256" key="11">
    <source>
        <dbReference type="RuleBase" id="RU367085"/>
    </source>
</evidence>
<evidence type="ECO:0000256" key="10">
    <source>
        <dbReference type="ARBA" id="ARBA00023239"/>
    </source>
</evidence>
<sequence length="290" mass="31609">MRAALRAALRALPALLAALSAAVSALSDAELRSVAERLYAADRNRAAPAELRVNLQHRIDAASGAGNDYAPLPLFEHVDEALLRRSPFAELLALLDNYEAQCGVEEEPTAEEQREEQRFLDAVLNTDVMEELLQSGLWGSRSALRAALQQLWFGRYSRSGGAALDSSGFEHVFVGEIKNSRVSGCHSWVQLQQLERSGRLNYLSYSYDGPVSVRRGLRGGVTAVCGCVVVWLCHCVTVVWLCHCVTAVCGCVVVWLRRCVTVVWLCHCVTAVCGCVVVSLRCVVVSLCGC</sequence>
<comment type="similarity">
    <text evidence="2 11">Belongs to the ENDOU family.</text>
</comment>
<dbReference type="Ensembl" id="ENSPCLT00000024338.1">
    <property type="protein sequence ID" value="ENSPCLP00000018247.1"/>
    <property type="gene ID" value="ENSPCLG00000015284.1"/>
</dbReference>
<dbReference type="GO" id="GO:0016787">
    <property type="term" value="F:hydrolase activity"/>
    <property type="evidence" value="ECO:0007669"/>
    <property type="project" value="UniProtKB-KW"/>
</dbReference>
<proteinExistence type="inferred from homology"/>
<dbReference type="InterPro" id="IPR039787">
    <property type="entry name" value="ENDOU"/>
</dbReference>
<keyword evidence="12" id="KW-1133">Transmembrane helix</keyword>
<evidence type="ECO:0000256" key="7">
    <source>
        <dbReference type="ARBA" id="ARBA00022801"/>
    </source>
</evidence>
<feature type="chain" id="PRO_5026375226" description="Uridylate-specific endoribonuclease" evidence="11">
    <location>
        <begin position="26"/>
        <end position="290"/>
    </location>
</feature>
<dbReference type="GO" id="GO:0003723">
    <property type="term" value="F:RNA binding"/>
    <property type="evidence" value="ECO:0007669"/>
    <property type="project" value="UniProtKB-UniRule"/>
</dbReference>
<dbReference type="PROSITE" id="PS51959">
    <property type="entry name" value="ENDOU"/>
    <property type="match status" value="1"/>
</dbReference>
<evidence type="ECO:0000256" key="2">
    <source>
        <dbReference type="ARBA" id="ARBA00010168"/>
    </source>
</evidence>
<evidence type="ECO:0000313" key="15">
    <source>
        <dbReference type="Proteomes" id="UP000472261"/>
    </source>
</evidence>
<keyword evidence="6 11" id="KW-0255">Endonuclease</keyword>
<dbReference type="GO" id="GO:0004521">
    <property type="term" value="F:RNA endonuclease activity"/>
    <property type="evidence" value="ECO:0007669"/>
    <property type="project" value="UniProtKB-UniRule"/>
</dbReference>
<evidence type="ECO:0000256" key="12">
    <source>
        <dbReference type="SAM" id="Phobius"/>
    </source>
</evidence>
<keyword evidence="7 11" id="KW-0378">Hydrolase</keyword>
<keyword evidence="9 11" id="KW-0464">Manganese</keyword>
<reference evidence="14" key="2">
    <citation type="submission" date="2025-09" db="UniProtKB">
        <authorList>
            <consortium name="Ensembl"/>
        </authorList>
    </citation>
    <scope>IDENTIFICATION</scope>
</reference>